<dbReference type="InterPro" id="IPR042266">
    <property type="entry name" value="PPPDE_sf"/>
</dbReference>
<protein>
    <recommendedName>
        <fullName evidence="4">PPPDE domain-containing protein</fullName>
    </recommendedName>
</protein>
<dbReference type="SMART" id="SM01179">
    <property type="entry name" value="DUF862"/>
    <property type="match status" value="1"/>
</dbReference>
<evidence type="ECO:0000256" key="2">
    <source>
        <dbReference type="ARBA" id="ARBA00022670"/>
    </source>
</evidence>
<dbReference type="Pfam" id="PF05903">
    <property type="entry name" value="Peptidase_C97"/>
    <property type="match status" value="1"/>
</dbReference>
<keyword evidence="3" id="KW-0378">Hydrolase</keyword>
<evidence type="ECO:0000256" key="1">
    <source>
        <dbReference type="ARBA" id="ARBA00008140"/>
    </source>
</evidence>
<dbReference type="Gene3D" id="3.90.1720.30">
    <property type="entry name" value="PPPDE domains"/>
    <property type="match status" value="1"/>
</dbReference>
<dbReference type="PANTHER" id="PTHR12378:SF7">
    <property type="entry name" value="DESUMOYLATING ISOPEPTIDASE 1"/>
    <property type="match status" value="1"/>
</dbReference>
<reference evidence="5 6" key="1">
    <citation type="journal article" date="2024" name="BMC Biol.">
        <title>Comparative genomics of Ascetosporea gives new insight into the evolutionary basis for animal parasitism in Rhizaria.</title>
        <authorList>
            <person name="Hiltunen Thoren M."/>
            <person name="Onut-Brannstrom I."/>
            <person name="Alfjorden A."/>
            <person name="Peckova H."/>
            <person name="Swords F."/>
            <person name="Hooper C."/>
            <person name="Holzer A.S."/>
            <person name="Bass D."/>
            <person name="Burki F."/>
        </authorList>
    </citation>
    <scope>NUCLEOTIDE SEQUENCE [LARGE SCALE GENOMIC DNA]</scope>
    <source>
        <strain evidence="5">20-A016</strain>
    </source>
</reference>
<accession>A0ABV2ATC3</accession>
<feature type="domain" description="PPPDE" evidence="4">
    <location>
        <begin position="4"/>
        <end position="161"/>
    </location>
</feature>
<dbReference type="InterPro" id="IPR008580">
    <property type="entry name" value="PPPDE_dom"/>
</dbReference>
<evidence type="ECO:0000313" key="6">
    <source>
        <dbReference type="Proteomes" id="UP001439008"/>
    </source>
</evidence>
<proteinExistence type="inferred from homology"/>
<comment type="caution">
    <text evidence="5">The sequence shown here is derived from an EMBL/GenBank/DDBJ whole genome shotgun (WGS) entry which is preliminary data.</text>
</comment>
<dbReference type="EMBL" id="JBDODL010003852">
    <property type="protein sequence ID" value="MES1922839.1"/>
    <property type="molecule type" value="Genomic_DNA"/>
</dbReference>
<keyword evidence="2" id="KW-0645">Protease</keyword>
<evidence type="ECO:0000313" key="5">
    <source>
        <dbReference type="EMBL" id="MES1922839.1"/>
    </source>
</evidence>
<gene>
    <name evidence="5" type="ORF">MHBO_004366</name>
</gene>
<feature type="non-terminal residue" evidence="5">
    <location>
        <position position="181"/>
    </location>
</feature>
<evidence type="ECO:0000256" key="3">
    <source>
        <dbReference type="ARBA" id="ARBA00022801"/>
    </source>
</evidence>
<dbReference type="PROSITE" id="PS51858">
    <property type="entry name" value="PPPDE"/>
    <property type="match status" value="1"/>
</dbReference>
<organism evidence="5 6">
    <name type="scientific">Bonamia ostreae</name>
    <dbReference type="NCBI Taxonomy" id="126728"/>
    <lineage>
        <taxon>Eukaryota</taxon>
        <taxon>Sar</taxon>
        <taxon>Rhizaria</taxon>
        <taxon>Endomyxa</taxon>
        <taxon>Ascetosporea</taxon>
        <taxon>Haplosporida</taxon>
        <taxon>Bonamia</taxon>
    </lineage>
</organism>
<dbReference type="Proteomes" id="UP001439008">
    <property type="component" value="Unassembled WGS sequence"/>
</dbReference>
<name>A0ABV2ATC3_9EUKA</name>
<dbReference type="PANTHER" id="PTHR12378">
    <property type="entry name" value="DESUMOYLATING ISOPEPTIDASE"/>
    <property type="match status" value="1"/>
</dbReference>
<comment type="similarity">
    <text evidence="1">Belongs to the DeSI family.</text>
</comment>
<sequence>MSKHQVYVYVYDLSNGLAKQMSPLFLGKTIEGVWHTAVVVYNREYFFGGLGISHCFPGQSMAGNPLQKLFHNWANSKNGIITLNKSMGETTKSEKEFEAHLTNVRPNYTSSKYDLLQHNCNNFTDEMCLFLVNKRIPAHITGLPAEVMSSPMGAVLRPILSSLQNNNSLNSGNIPFGGSNF</sequence>
<keyword evidence="6" id="KW-1185">Reference proteome</keyword>
<evidence type="ECO:0000259" key="4">
    <source>
        <dbReference type="PROSITE" id="PS51858"/>
    </source>
</evidence>